<sequence length="127" mass="13220">GELPTVAFKACTQQQSRKLKQSRLPPTAAPQEVLEGGACVGAECLLRVLANYSRCGEVKTTITVGVVGYPNVGKSSLINSLKRSRACGVGATPGVTKCLQAVQLDRRIRLLDSPGVVMATGTPPDAA</sequence>
<feature type="domain" description="G" evidence="3">
    <location>
        <begin position="63"/>
        <end position="117"/>
    </location>
</feature>
<evidence type="ECO:0000256" key="2">
    <source>
        <dbReference type="ARBA" id="ARBA00023134"/>
    </source>
</evidence>
<accession>A0A7K4SHN7</accession>
<reference evidence="4 5" key="1">
    <citation type="submission" date="2019-09" db="EMBL/GenBank/DDBJ databases">
        <title>Bird 10,000 Genomes (B10K) Project - Family phase.</title>
        <authorList>
            <person name="Zhang G."/>
        </authorList>
    </citation>
    <scope>NUCLEOTIDE SEQUENCE [LARGE SCALE GENOMIC DNA]</scope>
    <source>
        <strain evidence="4">B10K-DU-021-26</strain>
        <tissue evidence="4">Mixed tissue sample</tissue>
    </source>
</reference>
<evidence type="ECO:0000313" key="4">
    <source>
        <dbReference type="EMBL" id="NWQ84339.1"/>
    </source>
</evidence>
<name>A0A7K4SHN7_COLPI</name>
<keyword evidence="5" id="KW-1185">Reference proteome</keyword>
<dbReference type="PANTHER" id="PTHR11089">
    <property type="entry name" value="GTP-BINDING PROTEIN-RELATED"/>
    <property type="match status" value="1"/>
</dbReference>
<gene>
    <name evidence="4" type="primary">Gnl3l_0</name>
    <name evidence="4" type="ORF">COLPIC_R14025</name>
</gene>
<dbReference type="Pfam" id="PF01926">
    <property type="entry name" value="MMR_HSR1"/>
    <property type="match status" value="1"/>
</dbReference>
<dbReference type="GO" id="GO:0005525">
    <property type="term" value="F:GTP binding"/>
    <property type="evidence" value="ECO:0007669"/>
    <property type="project" value="UniProtKB-KW"/>
</dbReference>
<organism evidence="4 5">
    <name type="scientific">Columbina picui</name>
    <name type="common">Picui ground-dove</name>
    <dbReference type="NCBI Taxonomy" id="115618"/>
    <lineage>
        <taxon>Eukaryota</taxon>
        <taxon>Metazoa</taxon>
        <taxon>Chordata</taxon>
        <taxon>Craniata</taxon>
        <taxon>Vertebrata</taxon>
        <taxon>Euteleostomi</taxon>
        <taxon>Archelosauria</taxon>
        <taxon>Archosauria</taxon>
        <taxon>Dinosauria</taxon>
        <taxon>Saurischia</taxon>
        <taxon>Theropoda</taxon>
        <taxon>Coelurosauria</taxon>
        <taxon>Aves</taxon>
        <taxon>Neognathae</taxon>
        <taxon>Neoaves</taxon>
        <taxon>Columbimorphae</taxon>
        <taxon>Columbiformes</taxon>
        <taxon>Columbidae</taxon>
        <taxon>Columbina</taxon>
    </lineage>
</organism>
<evidence type="ECO:0000259" key="3">
    <source>
        <dbReference type="Pfam" id="PF01926"/>
    </source>
</evidence>
<dbReference type="OrthoDB" id="444945at2759"/>
<dbReference type="InterPro" id="IPR050755">
    <property type="entry name" value="TRAFAC_YlqF/YawG_RiboMat"/>
</dbReference>
<dbReference type="PANTHER" id="PTHR11089:SF33">
    <property type="entry name" value="GUANINE NUCLEOTIDE-BINDING PROTEIN-LIKE 3-LIKE PROTEIN"/>
    <property type="match status" value="1"/>
</dbReference>
<dbReference type="AlphaFoldDB" id="A0A7K4SHN7"/>
<proteinExistence type="predicted"/>
<dbReference type="InterPro" id="IPR027417">
    <property type="entry name" value="P-loop_NTPase"/>
</dbReference>
<dbReference type="PRINTS" id="PR00326">
    <property type="entry name" value="GTP1OBG"/>
</dbReference>
<dbReference type="EMBL" id="VYZG01005025">
    <property type="protein sequence ID" value="NWQ84339.1"/>
    <property type="molecule type" value="Genomic_DNA"/>
</dbReference>
<dbReference type="Gene3D" id="3.40.50.300">
    <property type="entry name" value="P-loop containing nucleotide triphosphate hydrolases"/>
    <property type="match status" value="1"/>
</dbReference>
<dbReference type="Proteomes" id="UP000530263">
    <property type="component" value="Unassembled WGS sequence"/>
</dbReference>
<comment type="caution">
    <text evidence="4">The sequence shown here is derived from an EMBL/GenBank/DDBJ whole genome shotgun (WGS) entry which is preliminary data.</text>
</comment>
<feature type="non-terminal residue" evidence="4">
    <location>
        <position position="127"/>
    </location>
</feature>
<evidence type="ECO:0000256" key="1">
    <source>
        <dbReference type="ARBA" id="ARBA00022741"/>
    </source>
</evidence>
<dbReference type="InterPro" id="IPR006073">
    <property type="entry name" value="GTP-bd"/>
</dbReference>
<protein>
    <submittedName>
        <fullName evidence="4">GNL3L protein</fullName>
    </submittedName>
</protein>
<keyword evidence="2" id="KW-0342">GTP-binding</keyword>
<dbReference type="SUPFAM" id="SSF52540">
    <property type="entry name" value="P-loop containing nucleoside triphosphate hydrolases"/>
    <property type="match status" value="1"/>
</dbReference>
<dbReference type="GO" id="GO:0005730">
    <property type="term" value="C:nucleolus"/>
    <property type="evidence" value="ECO:0007669"/>
    <property type="project" value="TreeGrafter"/>
</dbReference>
<keyword evidence="1" id="KW-0547">Nucleotide-binding</keyword>
<evidence type="ECO:0000313" key="5">
    <source>
        <dbReference type="Proteomes" id="UP000530263"/>
    </source>
</evidence>
<feature type="non-terminal residue" evidence="4">
    <location>
        <position position="1"/>
    </location>
</feature>